<protein>
    <recommendedName>
        <fullName evidence="1">YqaJ viral recombinase domain-containing protein</fullName>
    </recommendedName>
</protein>
<dbReference type="Gene3D" id="3.90.320.10">
    <property type="match status" value="1"/>
</dbReference>
<proteinExistence type="predicted"/>
<dbReference type="InterPro" id="IPR051703">
    <property type="entry name" value="NF-kappa-B_Signaling_Reg"/>
</dbReference>
<dbReference type="InterPro" id="IPR011335">
    <property type="entry name" value="Restrct_endonuc-II-like"/>
</dbReference>
<dbReference type="PANTHER" id="PTHR46609">
    <property type="entry name" value="EXONUCLEASE, PHAGE-TYPE/RECB, C-TERMINAL DOMAIN-CONTAINING PROTEIN"/>
    <property type="match status" value="1"/>
</dbReference>
<dbReference type="InterPro" id="IPR019080">
    <property type="entry name" value="YqaJ_viral_recombinase"/>
</dbReference>
<gene>
    <name evidence="2" type="ORF">ANN_14082</name>
</gene>
<organism evidence="2 3">
    <name type="scientific">Periplaneta americana</name>
    <name type="common">American cockroach</name>
    <name type="synonym">Blatta americana</name>
    <dbReference type="NCBI Taxonomy" id="6978"/>
    <lineage>
        <taxon>Eukaryota</taxon>
        <taxon>Metazoa</taxon>
        <taxon>Ecdysozoa</taxon>
        <taxon>Arthropoda</taxon>
        <taxon>Hexapoda</taxon>
        <taxon>Insecta</taxon>
        <taxon>Pterygota</taxon>
        <taxon>Neoptera</taxon>
        <taxon>Polyneoptera</taxon>
        <taxon>Dictyoptera</taxon>
        <taxon>Blattodea</taxon>
        <taxon>Blattoidea</taxon>
        <taxon>Blattidae</taxon>
        <taxon>Blattinae</taxon>
        <taxon>Periplaneta</taxon>
    </lineage>
</organism>
<evidence type="ECO:0000259" key="1">
    <source>
        <dbReference type="Pfam" id="PF09588"/>
    </source>
</evidence>
<name>A0ABQ8SVW8_PERAM</name>
<dbReference type="CDD" id="cd22343">
    <property type="entry name" value="PDDEXK_lambda_exonuclease-like"/>
    <property type="match status" value="1"/>
</dbReference>
<dbReference type="Pfam" id="PF09588">
    <property type="entry name" value="YqaJ"/>
    <property type="match status" value="1"/>
</dbReference>
<dbReference type="EMBL" id="JAJSOF020000019">
    <property type="protein sequence ID" value="KAJ4438143.1"/>
    <property type="molecule type" value="Genomic_DNA"/>
</dbReference>
<accession>A0ABQ8SVW8</accession>
<dbReference type="Proteomes" id="UP001148838">
    <property type="component" value="Unassembled WGS sequence"/>
</dbReference>
<dbReference type="InterPro" id="IPR011604">
    <property type="entry name" value="PDDEXK-like_dom_sf"/>
</dbReference>
<sequence>MAEGTSHNYLHVGRSEAFYLPPTSRYVWNVTSTIGCTRLGDRPGDFFLKVGPVVRNEATNRKITREDEISDLTIRSEAATVVEWLERWTHNPMDRDSISSILPILTCWATRGSITQGFPPGAPVPLWHRLVSRLLSLIPLVRRTIGPLSLTVHFGGLAFTVLAVIFKILEFRSTGGRRISKKDKWDASYFRASTLKKGAQLAESNHIFQVKEKLREEISGLCLRETSINQPPYAVQLKIDCNRNVISAECKCKAGLSVAAEYSKGENVGEIFKHKSEKRPIYCVSESENKEALCKTELYEQIKNIDCPFSKILKAECENESAIISTSIVKQIVDSAVELGERGLLFQCLYQLDNKKFHKLFRCYEVNYLSSSGKISLVQKDYEHVLTSIQLNFYCDNVKITNSQKHKIAIETRTQYRCSEWFQQRKLRISASQSVHKIMTRHSGDYDTLALTFTGSKDINSPAVRYGRDNEQTALKEYCLTYKCCVRQLGLFVKEQQTWLCCSPDGIMLGQDCLTLLEIKCPYSCREKPVIEEQICNVPYLYVTSDGGVTLKDTHVYYTQLYYRLFYGCETWTLTLREEQRLREFENKVLRKIFGAKRDEVTGEWRKLPNAELHALYSSPDIIRNIKSRRLRWVGHVARMGESRNAYRVLVGRPAGKRPLGRPRRRWEDNIKMDLREVGYDGRDWINLAQDRDQWRAYVRAGMNLRVP</sequence>
<evidence type="ECO:0000313" key="2">
    <source>
        <dbReference type="EMBL" id="KAJ4438143.1"/>
    </source>
</evidence>
<dbReference type="PANTHER" id="PTHR46609:SF8">
    <property type="entry name" value="YQAJ VIRAL RECOMBINASE DOMAIN-CONTAINING PROTEIN"/>
    <property type="match status" value="1"/>
</dbReference>
<comment type="caution">
    <text evidence="2">The sequence shown here is derived from an EMBL/GenBank/DDBJ whole genome shotgun (WGS) entry which is preliminary data.</text>
</comment>
<feature type="domain" description="YqaJ viral recombinase" evidence="1">
    <location>
        <begin position="420"/>
        <end position="526"/>
    </location>
</feature>
<reference evidence="2 3" key="1">
    <citation type="journal article" date="2022" name="Allergy">
        <title>Genome assembly and annotation of Periplaneta americana reveal a comprehensive cockroach allergen profile.</title>
        <authorList>
            <person name="Wang L."/>
            <person name="Xiong Q."/>
            <person name="Saelim N."/>
            <person name="Wang L."/>
            <person name="Nong W."/>
            <person name="Wan A.T."/>
            <person name="Shi M."/>
            <person name="Liu X."/>
            <person name="Cao Q."/>
            <person name="Hui J.H.L."/>
            <person name="Sookrung N."/>
            <person name="Leung T.F."/>
            <person name="Tungtrongchitr A."/>
            <person name="Tsui S.K.W."/>
        </authorList>
    </citation>
    <scope>NUCLEOTIDE SEQUENCE [LARGE SCALE GENOMIC DNA]</scope>
    <source>
        <strain evidence="2">PWHHKU_190912</strain>
    </source>
</reference>
<dbReference type="SUPFAM" id="SSF52980">
    <property type="entry name" value="Restriction endonuclease-like"/>
    <property type="match status" value="1"/>
</dbReference>
<keyword evidence="3" id="KW-1185">Reference proteome</keyword>
<evidence type="ECO:0000313" key="3">
    <source>
        <dbReference type="Proteomes" id="UP001148838"/>
    </source>
</evidence>